<evidence type="ECO:0000313" key="4">
    <source>
        <dbReference type="Proteomes" id="UP000216533"/>
    </source>
</evidence>
<dbReference type="GO" id="GO:0004222">
    <property type="term" value="F:metalloendopeptidase activity"/>
    <property type="evidence" value="ECO:0007669"/>
    <property type="project" value="TreeGrafter"/>
</dbReference>
<reference evidence="3 4" key="1">
    <citation type="submission" date="2017-07" db="EMBL/GenBank/DDBJ databases">
        <title>Draft whole genome sequences of clinical Proprionibacteriaceae strains.</title>
        <authorList>
            <person name="Bernier A.-M."/>
            <person name="Bernard K."/>
            <person name="Domingo M.-C."/>
        </authorList>
    </citation>
    <scope>NUCLEOTIDE SEQUENCE [LARGE SCALE GENOMIC DNA]</scope>
    <source>
        <strain evidence="3 4">NML 160184</strain>
    </source>
</reference>
<feature type="compositionally biased region" description="Polar residues" evidence="1">
    <location>
        <begin position="184"/>
        <end position="196"/>
    </location>
</feature>
<feature type="domain" description="M23ase beta-sheet core" evidence="2">
    <location>
        <begin position="295"/>
        <end position="382"/>
    </location>
</feature>
<dbReference type="InterPro" id="IPR016047">
    <property type="entry name" value="M23ase_b-sheet_dom"/>
</dbReference>
<dbReference type="CDD" id="cd12797">
    <property type="entry name" value="M23_peptidase"/>
    <property type="match status" value="1"/>
</dbReference>
<dbReference type="Gene3D" id="2.70.70.10">
    <property type="entry name" value="Glucose Permease (Domain IIA)"/>
    <property type="match status" value="1"/>
</dbReference>
<dbReference type="PANTHER" id="PTHR21666:SF270">
    <property type="entry name" value="MUREIN HYDROLASE ACTIVATOR ENVC"/>
    <property type="match status" value="1"/>
</dbReference>
<proteinExistence type="predicted"/>
<dbReference type="SUPFAM" id="SSF51261">
    <property type="entry name" value="Duplicated hybrid motif"/>
    <property type="match status" value="1"/>
</dbReference>
<feature type="compositionally biased region" description="Polar residues" evidence="1">
    <location>
        <begin position="161"/>
        <end position="173"/>
    </location>
</feature>
<evidence type="ECO:0000313" key="3">
    <source>
        <dbReference type="EMBL" id="OYN87926.1"/>
    </source>
</evidence>
<feature type="compositionally biased region" description="Basic and acidic residues" evidence="1">
    <location>
        <begin position="208"/>
        <end position="245"/>
    </location>
</feature>
<comment type="caution">
    <text evidence="3">The sequence shown here is derived from an EMBL/GenBank/DDBJ whole genome shotgun (WGS) entry which is preliminary data.</text>
</comment>
<feature type="region of interest" description="Disordered" evidence="1">
    <location>
        <begin position="1"/>
        <end position="28"/>
    </location>
</feature>
<dbReference type="InterPro" id="IPR050570">
    <property type="entry name" value="Cell_wall_metabolism_enzyme"/>
</dbReference>
<dbReference type="InterPro" id="IPR011055">
    <property type="entry name" value="Dup_hybrid_motif"/>
</dbReference>
<evidence type="ECO:0000259" key="2">
    <source>
        <dbReference type="Pfam" id="PF01551"/>
    </source>
</evidence>
<dbReference type="Proteomes" id="UP000216533">
    <property type="component" value="Unassembled WGS sequence"/>
</dbReference>
<evidence type="ECO:0000256" key="1">
    <source>
        <dbReference type="SAM" id="MobiDB-lite"/>
    </source>
</evidence>
<sequence>MLRLLAAESDPFPHTRVTQHSRSRTEERVSVNAGLVGRLVGKRRARRALETESAAATDDKAEALDAGDEDLSWGAMLRHGLATCAISGLGLVLMGTVAMTSSAQATDTHPVAGLQSDQPNITAAEPRPLSISERSEAALSMTEERKATSSEEGEDGGLSSFNQGDGQSTTPLQSRLDKAVGAQVEQQRSSSLNEISRNADKTSGGAVADRREEQKAERDQQIAQEQERLVEEKRKQEEEQKRQREAALAGNGLTLPPNFEFPPMGEISGKGALPVPSPARITARWGQTGPYWGRYHTGLDFGAPNGTPIYAAVDGVVLASTAGGWAGNHVIIRASDGSGTLYAHMSAKVAQPGQTVSAGQLIGYVGSTGNVSGPHLHFEYYPPGTRPGSVYESRDPAGFLRSLGVPVG</sequence>
<organism evidence="3 4">
    <name type="scientific">Parenemella sanctibonifatiensis</name>
    <dbReference type="NCBI Taxonomy" id="2016505"/>
    <lineage>
        <taxon>Bacteria</taxon>
        <taxon>Bacillati</taxon>
        <taxon>Actinomycetota</taxon>
        <taxon>Actinomycetes</taxon>
        <taxon>Propionibacteriales</taxon>
        <taxon>Propionibacteriaceae</taxon>
        <taxon>Parenemella</taxon>
    </lineage>
</organism>
<feature type="region of interest" description="Disordered" evidence="1">
    <location>
        <begin position="108"/>
        <end position="257"/>
    </location>
</feature>
<dbReference type="EMBL" id="NMVI01000015">
    <property type="protein sequence ID" value="OYN87926.1"/>
    <property type="molecule type" value="Genomic_DNA"/>
</dbReference>
<dbReference type="Pfam" id="PF01551">
    <property type="entry name" value="Peptidase_M23"/>
    <property type="match status" value="1"/>
</dbReference>
<dbReference type="PANTHER" id="PTHR21666">
    <property type="entry name" value="PEPTIDASE-RELATED"/>
    <property type="match status" value="1"/>
</dbReference>
<name>A0A255E8U0_9ACTN</name>
<accession>A0A255E8U0</accession>
<protein>
    <recommendedName>
        <fullName evidence="2">M23ase beta-sheet core domain-containing protein</fullName>
    </recommendedName>
</protein>
<dbReference type="AlphaFoldDB" id="A0A255E8U0"/>
<gene>
    <name evidence="3" type="ORF">CGZ92_06620</name>
</gene>